<dbReference type="Proteomes" id="UP000606653">
    <property type="component" value="Unassembled WGS sequence"/>
</dbReference>
<sequence length="107" mass="12469">MFANRYTFGQMLNAIELGQVAETVDGQRRVRLLQPGLVWLNGPYAGSLVQVQSYLLSDLWIMVESDSADPPIEEKERVDWQSKRIEMLENQLFEQRARRFDPPDIKE</sequence>
<name>A0ABQ2L0M0_9BACL</name>
<dbReference type="EMBL" id="BMLN01000004">
    <property type="protein sequence ID" value="GGN98818.1"/>
    <property type="molecule type" value="Genomic_DNA"/>
</dbReference>
<gene>
    <name evidence="1" type="ORF">GCM10010969_18360</name>
</gene>
<proteinExistence type="predicted"/>
<reference evidence="2" key="1">
    <citation type="journal article" date="2019" name="Int. J. Syst. Evol. Microbiol.">
        <title>The Global Catalogue of Microorganisms (GCM) 10K type strain sequencing project: providing services to taxonomists for standard genome sequencing and annotation.</title>
        <authorList>
            <consortium name="The Broad Institute Genomics Platform"/>
            <consortium name="The Broad Institute Genome Sequencing Center for Infectious Disease"/>
            <person name="Wu L."/>
            <person name="Ma J."/>
        </authorList>
    </citation>
    <scope>NUCLEOTIDE SEQUENCE [LARGE SCALE GENOMIC DNA]</scope>
    <source>
        <strain evidence="2">CGMCC 1.6964</strain>
    </source>
</reference>
<evidence type="ECO:0000313" key="1">
    <source>
        <dbReference type="EMBL" id="GGN98818.1"/>
    </source>
</evidence>
<protein>
    <submittedName>
        <fullName evidence="1">Uncharacterized protein</fullName>
    </submittedName>
</protein>
<accession>A0ABQ2L0M0</accession>
<evidence type="ECO:0000313" key="2">
    <source>
        <dbReference type="Proteomes" id="UP000606653"/>
    </source>
</evidence>
<keyword evidence="2" id="KW-1185">Reference proteome</keyword>
<comment type="caution">
    <text evidence="1">The sequence shown here is derived from an EMBL/GenBank/DDBJ whole genome shotgun (WGS) entry which is preliminary data.</text>
</comment>
<dbReference type="RefSeq" id="WP_018976003.1">
    <property type="nucleotide sequence ID" value="NZ_BMLN01000004.1"/>
</dbReference>
<organism evidence="1 2">
    <name type="scientific">Saccharibacillus kuerlensis</name>
    <dbReference type="NCBI Taxonomy" id="459527"/>
    <lineage>
        <taxon>Bacteria</taxon>
        <taxon>Bacillati</taxon>
        <taxon>Bacillota</taxon>
        <taxon>Bacilli</taxon>
        <taxon>Bacillales</taxon>
        <taxon>Paenibacillaceae</taxon>
        <taxon>Saccharibacillus</taxon>
    </lineage>
</organism>